<feature type="compositionally biased region" description="Basic residues" evidence="1">
    <location>
        <begin position="1"/>
        <end position="11"/>
    </location>
</feature>
<dbReference type="AlphaFoldDB" id="A0A158BFQ5"/>
<evidence type="ECO:0000313" key="3">
    <source>
        <dbReference type="Proteomes" id="UP000054978"/>
    </source>
</evidence>
<sequence>MQLQRPTHHYRGYAVHPSAHRLPDGSFSSDLLLERAQPDSTTVQYRFYSLDYFVSEHEAVQHSSRWARDWVETRG</sequence>
<gene>
    <name evidence="2" type="ORF">AWB83_03198</name>
</gene>
<proteinExistence type="predicted"/>
<comment type="caution">
    <text evidence="2">The sequence shown here is derived from an EMBL/GenBank/DDBJ whole genome shotgun (WGS) entry which is preliminary data.</text>
</comment>
<accession>A0A158BFQ5</accession>
<feature type="region of interest" description="Disordered" evidence="1">
    <location>
        <begin position="1"/>
        <end position="23"/>
    </location>
</feature>
<dbReference type="Proteomes" id="UP000054978">
    <property type="component" value="Unassembled WGS sequence"/>
</dbReference>
<organism evidence="2 3">
    <name type="scientific">Caballeronia ptereochthonis</name>
    <dbReference type="NCBI Taxonomy" id="1777144"/>
    <lineage>
        <taxon>Bacteria</taxon>
        <taxon>Pseudomonadati</taxon>
        <taxon>Pseudomonadota</taxon>
        <taxon>Betaproteobacteria</taxon>
        <taxon>Burkholderiales</taxon>
        <taxon>Burkholderiaceae</taxon>
        <taxon>Caballeronia</taxon>
    </lineage>
</organism>
<evidence type="ECO:0000313" key="2">
    <source>
        <dbReference type="EMBL" id="SAK68889.1"/>
    </source>
</evidence>
<reference evidence="2" key="1">
    <citation type="submission" date="2016-01" db="EMBL/GenBank/DDBJ databases">
        <authorList>
            <person name="Peeters C."/>
        </authorList>
    </citation>
    <scope>NUCLEOTIDE SEQUENCE [LARGE SCALE GENOMIC DNA]</scope>
    <source>
        <strain evidence="2">LMG 29326</strain>
    </source>
</reference>
<name>A0A158BFQ5_9BURK</name>
<evidence type="ECO:0000256" key="1">
    <source>
        <dbReference type="SAM" id="MobiDB-lite"/>
    </source>
</evidence>
<dbReference type="EMBL" id="FCOB02000014">
    <property type="protein sequence ID" value="SAK68889.1"/>
    <property type="molecule type" value="Genomic_DNA"/>
</dbReference>
<protein>
    <submittedName>
        <fullName evidence="2">Transcriptional regulator</fullName>
    </submittedName>
</protein>
<dbReference type="RefSeq" id="WP_087046572.1">
    <property type="nucleotide sequence ID" value="NZ_FCOB02000014.1"/>
</dbReference>
<keyword evidence="3" id="KW-1185">Reference proteome</keyword>